<accession>A0AAJ8E3R0</accession>
<sequence>MGHTSLIIIFTSRIILPLAGAFPLQRHSETRLIARKCSRGIRDNSPLESLMRGCQAEKSNVEEAVWQGARSDSGICQMVIIPMRPWGTSRRKAFICKLQHLRQIKKVHGLLVLLDKESAADTLLGGPHDHPTCRCMHIGALWVIAHQFAAAFFSFEKMRDRAIKLVCSGVSTAKQHGC</sequence>
<gene>
    <name evidence="2" type="ORF">An07g05850</name>
</gene>
<dbReference type="KEGG" id="ang:An07g05850"/>
<evidence type="ECO:0000313" key="2">
    <source>
        <dbReference type="RefSeq" id="XP_059605764.1"/>
    </source>
</evidence>
<dbReference type="GeneID" id="84591416"/>
<reference evidence="2" key="2">
    <citation type="submission" date="2025-08" db="UniProtKB">
        <authorList>
            <consortium name="RefSeq"/>
        </authorList>
    </citation>
    <scope>IDENTIFICATION</scope>
</reference>
<proteinExistence type="predicted"/>
<feature type="signal peptide" evidence="1">
    <location>
        <begin position="1"/>
        <end position="21"/>
    </location>
</feature>
<reference evidence="2" key="1">
    <citation type="submission" date="2025-02" db="EMBL/GenBank/DDBJ databases">
        <authorList>
            <consortium name="NCBI Genome Project"/>
        </authorList>
    </citation>
    <scope>NUCLEOTIDE SEQUENCE</scope>
</reference>
<dbReference type="VEuPathDB" id="FungiDB:An07g05850"/>
<feature type="chain" id="PRO_5044790150" description="Secreted protein" evidence="1">
    <location>
        <begin position="22"/>
        <end position="178"/>
    </location>
</feature>
<protein>
    <recommendedName>
        <fullName evidence="3">Secreted protein</fullName>
    </recommendedName>
</protein>
<name>A0AAJ8E3R0_ASPNG</name>
<dbReference type="AlphaFoldDB" id="A0AAJ8E3R0"/>
<evidence type="ECO:0000256" key="1">
    <source>
        <dbReference type="SAM" id="SignalP"/>
    </source>
</evidence>
<organism evidence="2">
    <name type="scientific">Aspergillus niger</name>
    <dbReference type="NCBI Taxonomy" id="5061"/>
    <lineage>
        <taxon>Eukaryota</taxon>
        <taxon>Fungi</taxon>
        <taxon>Dikarya</taxon>
        <taxon>Ascomycota</taxon>
        <taxon>Pezizomycotina</taxon>
        <taxon>Eurotiomycetes</taxon>
        <taxon>Eurotiomycetidae</taxon>
        <taxon>Eurotiales</taxon>
        <taxon>Aspergillaceae</taxon>
        <taxon>Aspergillus</taxon>
        <taxon>Aspergillus subgen. Circumdati</taxon>
    </lineage>
</organism>
<dbReference type="RefSeq" id="XP_059605764.1">
    <property type="nucleotide sequence ID" value="XM_059748496.1"/>
</dbReference>
<keyword evidence="1" id="KW-0732">Signal</keyword>
<evidence type="ECO:0008006" key="3">
    <source>
        <dbReference type="Google" id="ProtNLM"/>
    </source>
</evidence>